<evidence type="ECO:0000259" key="3">
    <source>
        <dbReference type="PROSITE" id="PS50110"/>
    </source>
</evidence>
<dbReference type="InParanoid" id="A9B2E3"/>
<dbReference type="PANTHER" id="PTHR44591:SF3">
    <property type="entry name" value="RESPONSE REGULATORY DOMAIN-CONTAINING PROTEIN"/>
    <property type="match status" value="1"/>
</dbReference>
<evidence type="ECO:0000313" key="4">
    <source>
        <dbReference type="EMBL" id="ABX03988.1"/>
    </source>
</evidence>
<gene>
    <name evidence="4" type="ordered locus">Haur_1343</name>
</gene>
<dbReference type="GO" id="GO:0000160">
    <property type="term" value="P:phosphorelay signal transduction system"/>
    <property type="evidence" value="ECO:0007669"/>
    <property type="project" value="InterPro"/>
</dbReference>
<dbReference type="SUPFAM" id="SSF52172">
    <property type="entry name" value="CheY-like"/>
    <property type="match status" value="1"/>
</dbReference>
<name>A9B2E3_HERA2</name>
<evidence type="ECO:0000256" key="1">
    <source>
        <dbReference type="ARBA" id="ARBA00022553"/>
    </source>
</evidence>
<dbReference type="eggNOG" id="COG0745">
    <property type="taxonomic scope" value="Bacteria"/>
</dbReference>
<dbReference type="PROSITE" id="PS50110">
    <property type="entry name" value="RESPONSE_REGULATORY"/>
    <property type="match status" value="1"/>
</dbReference>
<dbReference type="BioCyc" id="HAUR316274:GHYA-1364-MONOMER"/>
<keyword evidence="5" id="KW-1185">Reference proteome</keyword>
<dbReference type="STRING" id="316274.Haur_1343"/>
<dbReference type="EMBL" id="CP000875">
    <property type="protein sequence ID" value="ABX03988.1"/>
    <property type="molecule type" value="Genomic_DNA"/>
</dbReference>
<dbReference type="KEGG" id="hau:Haur_1343"/>
<dbReference type="SMART" id="SM00448">
    <property type="entry name" value="REC"/>
    <property type="match status" value="1"/>
</dbReference>
<dbReference type="Proteomes" id="UP000000787">
    <property type="component" value="Chromosome"/>
</dbReference>
<dbReference type="AlphaFoldDB" id="A9B2E3"/>
<evidence type="ECO:0000313" key="5">
    <source>
        <dbReference type="Proteomes" id="UP000000787"/>
    </source>
</evidence>
<protein>
    <submittedName>
        <fullName evidence="4">Response regulator receiver protein</fullName>
    </submittedName>
</protein>
<keyword evidence="1 2" id="KW-0597">Phosphoprotein</keyword>
<proteinExistence type="predicted"/>
<dbReference type="InterPro" id="IPR050595">
    <property type="entry name" value="Bact_response_regulator"/>
</dbReference>
<dbReference type="PANTHER" id="PTHR44591">
    <property type="entry name" value="STRESS RESPONSE REGULATOR PROTEIN 1"/>
    <property type="match status" value="1"/>
</dbReference>
<organism evidence="4 5">
    <name type="scientific">Herpetosiphon aurantiacus (strain ATCC 23779 / DSM 785 / 114-95)</name>
    <dbReference type="NCBI Taxonomy" id="316274"/>
    <lineage>
        <taxon>Bacteria</taxon>
        <taxon>Bacillati</taxon>
        <taxon>Chloroflexota</taxon>
        <taxon>Chloroflexia</taxon>
        <taxon>Herpetosiphonales</taxon>
        <taxon>Herpetosiphonaceae</taxon>
        <taxon>Herpetosiphon</taxon>
    </lineage>
</organism>
<dbReference type="Pfam" id="PF00072">
    <property type="entry name" value="Response_reg"/>
    <property type="match status" value="1"/>
</dbReference>
<reference evidence="4 5" key="1">
    <citation type="journal article" date="2011" name="Stand. Genomic Sci.">
        <title>Complete genome sequence of the filamentous gliding predatory bacterium Herpetosiphon aurantiacus type strain (114-95(T)).</title>
        <authorList>
            <person name="Kiss H."/>
            <person name="Nett M."/>
            <person name="Domin N."/>
            <person name="Martin K."/>
            <person name="Maresca J.A."/>
            <person name="Copeland A."/>
            <person name="Lapidus A."/>
            <person name="Lucas S."/>
            <person name="Berry K.W."/>
            <person name="Glavina Del Rio T."/>
            <person name="Dalin E."/>
            <person name="Tice H."/>
            <person name="Pitluck S."/>
            <person name="Richardson P."/>
            <person name="Bruce D."/>
            <person name="Goodwin L."/>
            <person name="Han C."/>
            <person name="Detter J.C."/>
            <person name="Schmutz J."/>
            <person name="Brettin T."/>
            <person name="Land M."/>
            <person name="Hauser L."/>
            <person name="Kyrpides N.C."/>
            <person name="Ivanova N."/>
            <person name="Goker M."/>
            <person name="Woyke T."/>
            <person name="Klenk H.P."/>
            <person name="Bryant D.A."/>
        </authorList>
    </citation>
    <scope>NUCLEOTIDE SEQUENCE [LARGE SCALE GENOMIC DNA]</scope>
    <source>
        <strain evidence="5">ATCC 23779 / DSM 785 / 114-95</strain>
    </source>
</reference>
<feature type="domain" description="Response regulatory" evidence="3">
    <location>
        <begin position="4"/>
        <end position="116"/>
    </location>
</feature>
<evidence type="ECO:0000256" key="2">
    <source>
        <dbReference type="PROSITE-ProRule" id="PRU00169"/>
    </source>
</evidence>
<dbReference type="Gene3D" id="3.40.50.2300">
    <property type="match status" value="1"/>
</dbReference>
<sequence>MTTHILVVDDEPSIRELFEDVLGDEGYVVHTVATGHQALAVYQTMPLDLIFIDIMMPEMDGITLCRRITTIPGMTQPPIILMSGGTTVTTIDGPYQAFLAKPFDLTNLLQLIHTLLSSEQS</sequence>
<feature type="modified residue" description="4-aspartylphosphate" evidence="2">
    <location>
        <position position="53"/>
    </location>
</feature>
<dbReference type="InterPro" id="IPR011006">
    <property type="entry name" value="CheY-like_superfamily"/>
</dbReference>
<dbReference type="HOGENOM" id="CLU_000445_69_8_0"/>
<dbReference type="InterPro" id="IPR001789">
    <property type="entry name" value="Sig_transdc_resp-reg_receiver"/>
</dbReference>
<accession>A9B2E3</accession>